<organism evidence="1 2">
    <name type="scientific">Xylaria arbuscula</name>
    <dbReference type="NCBI Taxonomy" id="114810"/>
    <lineage>
        <taxon>Eukaryota</taxon>
        <taxon>Fungi</taxon>
        <taxon>Dikarya</taxon>
        <taxon>Ascomycota</taxon>
        <taxon>Pezizomycotina</taxon>
        <taxon>Sordariomycetes</taxon>
        <taxon>Xylariomycetidae</taxon>
        <taxon>Xylariales</taxon>
        <taxon>Xylariaceae</taxon>
        <taxon>Xylaria</taxon>
    </lineage>
</organism>
<gene>
    <name evidence="1" type="ORF">NPX13_g8627</name>
</gene>
<dbReference type="Proteomes" id="UP001148614">
    <property type="component" value="Unassembled WGS sequence"/>
</dbReference>
<keyword evidence="2" id="KW-1185">Reference proteome</keyword>
<accession>A0A9W8N8D9</accession>
<dbReference type="AlphaFoldDB" id="A0A9W8N8D9"/>
<evidence type="ECO:0000313" key="2">
    <source>
        <dbReference type="Proteomes" id="UP001148614"/>
    </source>
</evidence>
<name>A0A9W8N8D9_9PEZI</name>
<reference evidence="1" key="1">
    <citation type="submission" date="2022-07" db="EMBL/GenBank/DDBJ databases">
        <title>Genome Sequence of Xylaria arbuscula.</title>
        <authorList>
            <person name="Buettner E."/>
        </authorList>
    </citation>
    <scope>NUCLEOTIDE SEQUENCE</scope>
    <source>
        <strain evidence="1">VT107</strain>
    </source>
</reference>
<dbReference type="EMBL" id="JANPWZ010001928">
    <property type="protein sequence ID" value="KAJ3562270.1"/>
    <property type="molecule type" value="Genomic_DNA"/>
</dbReference>
<sequence length="198" mass="21765">MSSQPPSEIPDTAQILAASKAVASALERLTADVDLVVPKGMTKSARDLLKQQPADFDIDRRTRHTNYKSSPPVQIEILAPPAMFREEFSATTPVIIHEGIRILKPALILNAKCGSILSRATEIKKQTDAHDIKFLLSWCVQQKVLPSNAEVPNAQLEFVKLFVDEFGSPDLWACAGYNMSSGKSIDLKAFGQKLMTTE</sequence>
<comment type="caution">
    <text evidence="1">The sequence shown here is derived from an EMBL/GenBank/DDBJ whole genome shotgun (WGS) entry which is preliminary data.</text>
</comment>
<protein>
    <submittedName>
        <fullName evidence="1">Uncharacterized protein</fullName>
    </submittedName>
</protein>
<proteinExistence type="predicted"/>
<evidence type="ECO:0000313" key="1">
    <source>
        <dbReference type="EMBL" id="KAJ3562270.1"/>
    </source>
</evidence>